<dbReference type="InterPro" id="IPR036388">
    <property type="entry name" value="WH-like_DNA-bd_sf"/>
</dbReference>
<dbReference type="GO" id="GO:0005829">
    <property type="term" value="C:cytosol"/>
    <property type="evidence" value="ECO:0007669"/>
    <property type="project" value="TreeGrafter"/>
</dbReference>
<dbReference type="InterPro" id="IPR000595">
    <property type="entry name" value="cNMP-bd_dom"/>
</dbReference>
<dbReference type="Proteomes" id="UP000049983">
    <property type="component" value="Unassembled WGS sequence"/>
</dbReference>
<evidence type="ECO:0000259" key="1">
    <source>
        <dbReference type="SMART" id="SM00100"/>
    </source>
</evidence>
<protein>
    <submittedName>
        <fullName evidence="2">Fumarate and nitrate reduction regulatory protein</fullName>
    </submittedName>
</protein>
<accession>A0A0M7APN2</accession>
<dbReference type="GO" id="GO:0003700">
    <property type="term" value="F:DNA-binding transcription factor activity"/>
    <property type="evidence" value="ECO:0007669"/>
    <property type="project" value="TreeGrafter"/>
</dbReference>
<dbReference type="InterPro" id="IPR014710">
    <property type="entry name" value="RmlC-like_jellyroll"/>
</dbReference>
<dbReference type="Gene3D" id="2.60.120.10">
    <property type="entry name" value="Jelly Rolls"/>
    <property type="match status" value="1"/>
</dbReference>
<dbReference type="PANTHER" id="PTHR24567:SF76">
    <property type="entry name" value="CYCLIC NUCLEOTIDE-BINDING DOMAIN PROTEIN"/>
    <property type="match status" value="1"/>
</dbReference>
<dbReference type="GeneID" id="97672144"/>
<evidence type="ECO:0000313" key="2">
    <source>
        <dbReference type="EMBL" id="CTQ76747.1"/>
    </source>
</evidence>
<dbReference type="EMBL" id="CXWC01000013">
    <property type="protein sequence ID" value="CTQ76747.1"/>
    <property type="molecule type" value="Genomic_DNA"/>
</dbReference>
<dbReference type="OrthoDB" id="9798104at2"/>
<gene>
    <name evidence="2" type="primary">fnr</name>
    <name evidence="2" type="ORF">LA5096_04865</name>
</gene>
<dbReference type="CDD" id="cd00038">
    <property type="entry name" value="CAP_ED"/>
    <property type="match status" value="1"/>
</dbReference>
<dbReference type="Pfam" id="PF00027">
    <property type="entry name" value="cNMP_binding"/>
    <property type="match status" value="1"/>
</dbReference>
<evidence type="ECO:0000313" key="3">
    <source>
        <dbReference type="Proteomes" id="UP000049983"/>
    </source>
</evidence>
<dbReference type="SUPFAM" id="SSF51206">
    <property type="entry name" value="cAMP-binding domain-like"/>
    <property type="match status" value="1"/>
</dbReference>
<sequence>MTVIQESQETQTALRDFGRWLLQSGGLPADKTEDLLTKSRALHCGSGETVFSAGDTLEELFFVNSGLVRYYYLTPEGKEYNKNFVSSGSVVTSLSSFLEAKPAPFFTEALEDTVLVAVPIELARNLASDDIDWERLVGRFVRALAIQKEQREASFLLKNAEQRYEAFLKDFSALAMRLPQYHIASYLGITPVALSRIRSRLACRRVS</sequence>
<proteinExistence type="predicted"/>
<dbReference type="RefSeq" id="WP_055117360.1">
    <property type="nucleotide sequence ID" value="NZ_CXWA01000004.1"/>
</dbReference>
<keyword evidence="3" id="KW-1185">Reference proteome</keyword>
<dbReference type="InterPro" id="IPR018490">
    <property type="entry name" value="cNMP-bd_dom_sf"/>
</dbReference>
<dbReference type="PANTHER" id="PTHR24567">
    <property type="entry name" value="CRP FAMILY TRANSCRIPTIONAL REGULATORY PROTEIN"/>
    <property type="match status" value="1"/>
</dbReference>
<dbReference type="STRING" id="311410.LA5095_03583"/>
<organism evidence="2 3">
    <name type="scientific">Roseibium album</name>
    <dbReference type="NCBI Taxonomy" id="311410"/>
    <lineage>
        <taxon>Bacteria</taxon>
        <taxon>Pseudomonadati</taxon>
        <taxon>Pseudomonadota</taxon>
        <taxon>Alphaproteobacteria</taxon>
        <taxon>Hyphomicrobiales</taxon>
        <taxon>Stappiaceae</taxon>
        <taxon>Roseibium</taxon>
    </lineage>
</organism>
<dbReference type="InterPro" id="IPR050397">
    <property type="entry name" value="Env_Response_Regulators"/>
</dbReference>
<reference evidence="3" key="1">
    <citation type="submission" date="2015-07" db="EMBL/GenBank/DDBJ databases">
        <authorList>
            <person name="Rodrigo-Torres Lidia"/>
            <person name="Arahal R.David."/>
        </authorList>
    </citation>
    <scope>NUCLEOTIDE SEQUENCE [LARGE SCALE GENOMIC DNA]</scope>
    <source>
        <strain evidence="3">CECT 5096</strain>
    </source>
</reference>
<dbReference type="AlphaFoldDB" id="A0A0M7APN2"/>
<dbReference type="Gene3D" id="1.10.10.10">
    <property type="entry name" value="Winged helix-like DNA-binding domain superfamily/Winged helix DNA-binding domain"/>
    <property type="match status" value="1"/>
</dbReference>
<dbReference type="SMART" id="SM00100">
    <property type="entry name" value="cNMP"/>
    <property type="match status" value="1"/>
</dbReference>
<name>A0A0M7APN2_9HYPH</name>
<feature type="domain" description="Cyclic nucleotide-binding" evidence="1">
    <location>
        <begin position="23"/>
        <end position="145"/>
    </location>
</feature>